<gene>
    <name evidence="1" type="ORF">AAF463_24165</name>
</gene>
<dbReference type="SUPFAM" id="SSF53067">
    <property type="entry name" value="Actin-like ATPase domain"/>
    <property type="match status" value="2"/>
</dbReference>
<dbReference type="Pfam" id="PF00022">
    <property type="entry name" value="Actin"/>
    <property type="match status" value="2"/>
</dbReference>
<dbReference type="Gene3D" id="3.30.420.40">
    <property type="match status" value="2"/>
</dbReference>
<geneLocation type="plasmid" evidence="1">
    <name>plasmindB</name>
</geneLocation>
<dbReference type="CDD" id="cd10169">
    <property type="entry name" value="ASKHA_NBD_actin-like"/>
    <property type="match status" value="1"/>
</dbReference>
<keyword evidence="1" id="KW-0614">Plasmid</keyword>
<dbReference type="EMBL" id="CP158294">
    <property type="protein sequence ID" value="XBV47720.1"/>
    <property type="molecule type" value="Genomic_DNA"/>
</dbReference>
<dbReference type="PANTHER" id="PTHR11937">
    <property type="entry name" value="ACTIN"/>
    <property type="match status" value="1"/>
</dbReference>
<evidence type="ECO:0008006" key="2">
    <source>
        <dbReference type="Google" id="ProtNLM"/>
    </source>
</evidence>
<evidence type="ECO:0000313" key="1">
    <source>
        <dbReference type="EMBL" id="XBV47720.1"/>
    </source>
</evidence>
<organism evidence="1">
    <name type="scientific">Pantoea sp. BJ2</name>
    <dbReference type="NCBI Taxonomy" id="3141322"/>
    <lineage>
        <taxon>Bacteria</taxon>
        <taxon>Pseudomonadati</taxon>
        <taxon>Pseudomonadota</taxon>
        <taxon>Gammaproteobacteria</taxon>
        <taxon>Enterobacterales</taxon>
        <taxon>Erwiniaceae</taxon>
        <taxon>Pantoea</taxon>
    </lineage>
</organism>
<dbReference type="RefSeq" id="WP_350262766.1">
    <property type="nucleotide sequence ID" value="NZ_CP158294.1"/>
</dbReference>
<name>A0AAU7U400_9GAMM</name>
<dbReference type="InterPro" id="IPR043129">
    <property type="entry name" value="ATPase_NBD"/>
</dbReference>
<dbReference type="SMART" id="SM00268">
    <property type="entry name" value="ACTIN"/>
    <property type="match status" value="1"/>
</dbReference>
<accession>A0AAU7U400</accession>
<proteinExistence type="predicted"/>
<reference evidence="1" key="1">
    <citation type="submission" date="2024-06" db="EMBL/GenBank/DDBJ databases">
        <title>Multiomics insights into the TNT degradation mechanism by Pantoea sp. BJ2 isolated from an ammunition destruction site.</title>
        <authorList>
            <person name="Luo J."/>
        </authorList>
    </citation>
    <scope>NUCLEOTIDE SEQUENCE</scope>
    <source>
        <strain evidence="1">BJ2</strain>
        <plasmid evidence="1">plasmindB</plasmid>
    </source>
</reference>
<sequence>MSTSATLKADTGDVQSLIVDISGGWVKSGFAGNYAPLSDIRLSRSVADFAKTFAIIAKKELRIVPEQHPILIITSVNYLTNENKSRLSNVFFNGFKVPLVFFAYAGQLALYATGSREGVVIYIEEDLLEVTAYHEGTLIDESVRQGEYSGKNAVADGHELHLINNICETVKKTMNACKRDLLAKLLSHIVLTGRLDINNPLPADFYKAVEEKLTLQLGESVSVIIKQPYETSYQSWVGGSILASMDTFKKMWVSNVKSRGVNKAMFIMKKF</sequence>
<protein>
    <recommendedName>
        <fullName evidence="2">Actin-like protein N-terminal domain-containing protein</fullName>
    </recommendedName>
</protein>
<dbReference type="InterPro" id="IPR004000">
    <property type="entry name" value="Actin"/>
</dbReference>
<dbReference type="AlphaFoldDB" id="A0AAU7U400"/>